<dbReference type="GO" id="GO:0006388">
    <property type="term" value="P:tRNA splicing, via endonucleolytic cleavage and ligation"/>
    <property type="evidence" value="ECO:0007669"/>
    <property type="project" value="TreeGrafter"/>
</dbReference>
<protein>
    <submittedName>
        <fullName evidence="2">Uncharacterized protein</fullName>
    </submittedName>
</protein>
<organism evidence="2 3">
    <name type="scientific">Mycena pura</name>
    <dbReference type="NCBI Taxonomy" id="153505"/>
    <lineage>
        <taxon>Eukaryota</taxon>
        <taxon>Fungi</taxon>
        <taxon>Dikarya</taxon>
        <taxon>Basidiomycota</taxon>
        <taxon>Agaricomycotina</taxon>
        <taxon>Agaricomycetes</taxon>
        <taxon>Agaricomycetidae</taxon>
        <taxon>Agaricales</taxon>
        <taxon>Marasmiineae</taxon>
        <taxon>Mycenaceae</taxon>
        <taxon>Mycena</taxon>
    </lineage>
</organism>
<dbReference type="GO" id="GO:0003972">
    <property type="term" value="F:RNA ligase (ATP) activity"/>
    <property type="evidence" value="ECO:0007669"/>
    <property type="project" value="TreeGrafter"/>
</dbReference>
<accession>A0AAD7E416</accession>
<evidence type="ECO:0000313" key="3">
    <source>
        <dbReference type="Proteomes" id="UP001219525"/>
    </source>
</evidence>
<feature type="region of interest" description="Disordered" evidence="1">
    <location>
        <begin position="354"/>
        <end position="374"/>
    </location>
</feature>
<dbReference type="EMBL" id="JARJCW010000003">
    <property type="protein sequence ID" value="KAJ7226711.1"/>
    <property type="molecule type" value="Genomic_DNA"/>
</dbReference>
<sequence>ADQADHLKTFDRVDHDAENQPCARWIRKCLAQKARLRRIARRVSGNSRMAFIKLCDDSFEEHAFGQHGLNTSPKSIAAVDAFSAELRAFTIGAADSGVWNGELVEGFVACTHVSTTPGGAPYAPGATFFFMVKFDEPHMLYRGGAKSQRCCRARRGAGMKDNALPKGKLRRAPDSGRDHLRFGSLQRLRQRQRSHCDGRGFWRSSRHRIVRRYLPRSRRGLFHGLTSLQLTRRLGRRPSPLKRFLAAVKSAIAVALAHIFGFGHTQGDDVRATRPAHDVTTLLVTYDVVIAKNTSSRKLVAEDVRPAEGHCICGERIAARDDLAVRRQDGAACAADIAITWSAPSGVRWTAGTDKAMQEEGKARQEPRKKKTKPPRYYALLPEADLDRLPVDFVAKGLDAAALLGHLVKERRATRARTSRSCTQKARARRQESRLSCQCAVGAWPLKPLRYYALLPEVDLNRLLVDVSQRASARLHSSAMW</sequence>
<comment type="caution">
    <text evidence="2">The sequence shown here is derived from an EMBL/GenBank/DDBJ whole genome shotgun (WGS) entry which is preliminary data.</text>
</comment>
<dbReference type="AlphaFoldDB" id="A0AAD7E416"/>
<keyword evidence="3" id="KW-1185">Reference proteome</keyword>
<dbReference type="PANTHER" id="PTHR32004:SF1">
    <property type="entry name" value="TRNA LIGASE"/>
    <property type="match status" value="1"/>
</dbReference>
<evidence type="ECO:0000256" key="1">
    <source>
        <dbReference type="SAM" id="MobiDB-lite"/>
    </source>
</evidence>
<reference evidence="2" key="1">
    <citation type="submission" date="2023-03" db="EMBL/GenBank/DDBJ databases">
        <title>Massive genome expansion in bonnet fungi (Mycena s.s.) driven by repeated elements and novel gene families across ecological guilds.</title>
        <authorList>
            <consortium name="Lawrence Berkeley National Laboratory"/>
            <person name="Harder C.B."/>
            <person name="Miyauchi S."/>
            <person name="Viragh M."/>
            <person name="Kuo A."/>
            <person name="Thoen E."/>
            <person name="Andreopoulos B."/>
            <person name="Lu D."/>
            <person name="Skrede I."/>
            <person name="Drula E."/>
            <person name="Henrissat B."/>
            <person name="Morin E."/>
            <person name="Kohler A."/>
            <person name="Barry K."/>
            <person name="LaButti K."/>
            <person name="Morin E."/>
            <person name="Salamov A."/>
            <person name="Lipzen A."/>
            <person name="Mereny Z."/>
            <person name="Hegedus B."/>
            <person name="Baldrian P."/>
            <person name="Stursova M."/>
            <person name="Weitz H."/>
            <person name="Taylor A."/>
            <person name="Grigoriev I.V."/>
            <person name="Nagy L.G."/>
            <person name="Martin F."/>
            <person name="Kauserud H."/>
        </authorList>
    </citation>
    <scope>NUCLEOTIDE SEQUENCE</scope>
    <source>
        <strain evidence="2">9144</strain>
    </source>
</reference>
<dbReference type="GO" id="GO:0005634">
    <property type="term" value="C:nucleus"/>
    <property type="evidence" value="ECO:0007669"/>
    <property type="project" value="TreeGrafter"/>
</dbReference>
<name>A0AAD7E416_9AGAR</name>
<gene>
    <name evidence="2" type="ORF">GGX14DRAFT_626823</name>
</gene>
<dbReference type="Proteomes" id="UP001219525">
    <property type="component" value="Unassembled WGS sequence"/>
</dbReference>
<feature type="non-terminal residue" evidence="2">
    <location>
        <position position="481"/>
    </location>
</feature>
<dbReference type="PANTHER" id="PTHR32004">
    <property type="entry name" value="TRNA LIGASE"/>
    <property type="match status" value="1"/>
</dbReference>
<proteinExistence type="predicted"/>
<evidence type="ECO:0000313" key="2">
    <source>
        <dbReference type="EMBL" id="KAJ7226711.1"/>
    </source>
</evidence>
<feature type="compositionally biased region" description="Basic and acidic residues" evidence="1">
    <location>
        <begin position="356"/>
        <end position="366"/>
    </location>
</feature>